<evidence type="ECO:0000259" key="9">
    <source>
        <dbReference type="Pfam" id="PF07662"/>
    </source>
</evidence>
<protein>
    <submittedName>
        <fullName evidence="11">Na+ dependent nucleoside transporter domain protein</fullName>
    </submittedName>
</protein>
<reference evidence="11" key="1">
    <citation type="submission" date="2008-01" db="EMBL/GenBank/DDBJ databases">
        <title>Complete sequence of chromosome of Caulobacter sp. K31.</title>
        <authorList>
            <consortium name="US DOE Joint Genome Institute"/>
            <person name="Copeland A."/>
            <person name="Lucas S."/>
            <person name="Lapidus A."/>
            <person name="Barry K."/>
            <person name="Glavina del Rio T."/>
            <person name="Dalin E."/>
            <person name="Tice H."/>
            <person name="Pitluck S."/>
            <person name="Bruce D."/>
            <person name="Goodwin L."/>
            <person name="Thompson L.S."/>
            <person name="Brettin T."/>
            <person name="Detter J.C."/>
            <person name="Han C."/>
            <person name="Schmutz J."/>
            <person name="Larimer F."/>
            <person name="Land M."/>
            <person name="Hauser L."/>
            <person name="Kyrpides N."/>
            <person name="Kim E."/>
            <person name="Stephens C."/>
            <person name="Richardson P."/>
        </authorList>
    </citation>
    <scope>NUCLEOTIDE SEQUENCE [LARGE SCALE GENOMIC DNA]</scope>
    <source>
        <strain evidence="11">K31</strain>
    </source>
</reference>
<dbReference type="Pfam" id="PF01773">
    <property type="entry name" value="Nucleos_tra2_N"/>
    <property type="match status" value="1"/>
</dbReference>
<feature type="transmembrane region" description="Helical" evidence="7">
    <location>
        <begin position="143"/>
        <end position="166"/>
    </location>
</feature>
<feature type="transmembrane region" description="Helical" evidence="7">
    <location>
        <begin position="208"/>
        <end position="231"/>
    </location>
</feature>
<feature type="domain" description="Concentrative nucleoside transporter C-terminal" evidence="9">
    <location>
        <begin position="211"/>
        <end position="413"/>
    </location>
</feature>
<dbReference type="InterPro" id="IPR011657">
    <property type="entry name" value="CNT_C_dom"/>
</dbReference>
<feature type="transmembrane region" description="Helical" evidence="7">
    <location>
        <begin position="178"/>
        <end position="202"/>
    </location>
</feature>
<feature type="transmembrane region" description="Helical" evidence="7">
    <location>
        <begin position="98"/>
        <end position="123"/>
    </location>
</feature>
<feature type="transmembrane region" description="Helical" evidence="7">
    <location>
        <begin position="355"/>
        <end position="377"/>
    </location>
</feature>
<feature type="transmembrane region" description="Helical" evidence="7">
    <location>
        <begin position="6"/>
        <end position="23"/>
    </location>
</feature>
<gene>
    <name evidence="11" type="ordered locus">Caul_0307</name>
</gene>
<dbReference type="eggNOG" id="COG1972">
    <property type="taxonomic scope" value="Bacteria"/>
</dbReference>
<dbReference type="EMBL" id="CP000927">
    <property type="protein sequence ID" value="ABZ69444.1"/>
    <property type="molecule type" value="Genomic_DNA"/>
</dbReference>
<dbReference type="InterPro" id="IPR011642">
    <property type="entry name" value="Gate_dom"/>
</dbReference>
<dbReference type="PANTHER" id="PTHR10590:SF4">
    <property type="entry name" value="SOLUTE CARRIER FAMILY 28 MEMBER 3"/>
    <property type="match status" value="1"/>
</dbReference>
<evidence type="ECO:0000256" key="1">
    <source>
        <dbReference type="ARBA" id="ARBA00004651"/>
    </source>
</evidence>
<proteinExistence type="inferred from homology"/>
<evidence type="ECO:0000256" key="4">
    <source>
        <dbReference type="ARBA" id="ARBA00022692"/>
    </source>
</evidence>
<dbReference type="GO" id="GO:0015293">
    <property type="term" value="F:symporter activity"/>
    <property type="evidence" value="ECO:0007669"/>
    <property type="project" value="TreeGrafter"/>
</dbReference>
<evidence type="ECO:0000256" key="2">
    <source>
        <dbReference type="ARBA" id="ARBA00009033"/>
    </source>
</evidence>
<evidence type="ECO:0000313" key="11">
    <source>
        <dbReference type="EMBL" id="ABZ69444.1"/>
    </source>
</evidence>
<feature type="transmembrane region" description="Helical" evidence="7">
    <location>
        <begin position="265"/>
        <end position="290"/>
    </location>
</feature>
<evidence type="ECO:0000256" key="7">
    <source>
        <dbReference type="SAM" id="Phobius"/>
    </source>
</evidence>
<comment type="similarity">
    <text evidence="2">Belongs to the concentrative nucleoside transporter (CNT) (TC 2.A.41) family.</text>
</comment>
<feature type="domain" description="Nucleoside transporter/FeoB GTPase Gate" evidence="10">
    <location>
        <begin position="104"/>
        <end position="203"/>
    </location>
</feature>
<feature type="domain" description="Concentrative nucleoside transporter N-terminal" evidence="8">
    <location>
        <begin position="11"/>
        <end position="84"/>
    </location>
</feature>
<dbReference type="STRING" id="366602.Caul_0307"/>
<dbReference type="AlphaFoldDB" id="B0T4E4"/>
<feature type="transmembrane region" description="Helical" evidence="7">
    <location>
        <begin position="397"/>
        <end position="418"/>
    </location>
</feature>
<dbReference type="GO" id="GO:0005886">
    <property type="term" value="C:plasma membrane"/>
    <property type="evidence" value="ECO:0007669"/>
    <property type="project" value="UniProtKB-SubCell"/>
</dbReference>
<dbReference type="InterPro" id="IPR002668">
    <property type="entry name" value="CNT_N_dom"/>
</dbReference>
<keyword evidence="4 7" id="KW-0812">Transmembrane</keyword>
<organism evidence="11">
    <name type="scientific">Caulobacter sp. (strain K31)</name>
    <dbReference type="NCBI Taxonomy" id="366602"/>
    <lineage>
        <taxon>Bacteria</taxon>
        <taxon>Pseudomonadati</taxon>
        <taxon>Pseudomonadota</taxon>
        <taxon>Alphaproteobacteria</taxon>
        <taxon>Caulobacterales</taxon>
        <taxon>Caulobacteraceae</taxon>
        <taxon>Caulobacter</taxon>
    </lineage>
</organism>
<evidence type="ECO:0000259" key="10">
    <source>
        <dbReference type="Pfam" id="PF07670"/>
    </source>
</evidence>
<accession>B0T4E4</accession>
<evidence type="ECO:0000256" key="6">
    <source>
        <dbReference type="ARBA" id="ARBA00023136"/>
    </source>
</evidence>
<dbReference type="Pfam" id="PF07670">
    <property type="entry name" value="Gate"/>
    <property type="match status" value="1"/>
</dbReference>
<evidence type="ECO:0000259" key="8">
    <source>
        <dbReference type="Pfam" id="PF01773"/>
    </source>
</evidence>
<dbReference type="Pfam" id="PF07662">
    <property type="entry name" value="Nucleos_tra2_C"/>
    <property type="match status" value="1"/>
</dbReference>
<keyword evidence="6 7" id="KW-0472">Membrane</keyword>
<dbReference type="KEGG" id="cak:Caul_0307"/>
<dbReference type="GO" id="GO:0005337">
    <property type="term" value="F:nucleoside transmembrane transporter activity"/>
    <property type="evidence" value="ECO:0007669"/>
    <property type="project" value="InterPro"/>
</dbReference>
<evidence type="ECO:0000256" key="5">
    <source>
        <dbReference type="ARBA" id="ARBA00022989"/>
    </source>
</evidence>
<dbReference type="OrthoDB" id="9766455at2"/>
<dbReference type="InterPro" id="IPR008276">
    <property type="entry name" value="C_nuclsd_transpt"/>
</dbReference>
<comment type="subcellular location">
    <subcellularLocation>
        <location evidence="1">Cell membrane</location>
        <topology evidence="1">Multi-pass membrane protein</topology>
    </subcellularLocation>
</comment>
<dbReference type="HOGENOM" id="CLU_016813_4_2_5"/>
<keyword evidence="3" id="KW-1003">Cell membrane</keyword>
<keyword evidence="5 7" id="KW-1133">Transmembrane helix</keyword>
<dbReference type="PANTHER" id="PTHR10590">
    <property type="entry name" value="SODIUM/NUCLEOSIDE COTRANSPORTER"/>
    <property type="match status" value="1"/>
</dbReference>
<evidence type="ECO:0000256" key="3">
    <source>
        <dbReference type="ARBA" id="ARBA00022475"/>
    </source>
</evidence>
<feature type="transmembrane region" description="Helical" evidence="7">
    <location>
        <begin position="35"/>
        <end position="62"/>
    </location>
</feature>
<name>B0T4E4_CAUSK</name>
<sequence>MIVNEVTRGLLGVVAFIALGWLLSENKRAFPVRPVLVGLACQIGLAVLLTRVPAVTAGFAAATHGVDAIQAASRAGSSFMFGYLGGGRAPFSVADPGAAFIFAFQALPAILLVGALSALLWHWRILIWIVRAAAWLFGKLFGVSGPVGVSTSACVFLGMVEAPLLVKPFLPKLSRGELFIIMVDGLSVIGGSMMIVLGSMIAAKVPGAFSHLLIASLISTPMAIGMARLIIPTADRDIREPIDLTSPYRSSLEAMTFGTLDAVKMVLNIAGLLIVFVSLIALINMGLAALPHAGPPLTLGFLLGKLLTPIVWLTGAPIGDLQTVGSLLGTKVAANEVVAYSDMMALPAGALQPKSLLILTYALGSFGNVGSVAILIGSLSSMAPDKVGEVVELGFKALAAAFLTTCLTATIMGLLSALP</sequence>